<dbReference type="SUPFAM" id="SSF53335">
    <property type="entry name" value="S-adenosyl-L-methionine-dependent methyltransferases"/>
    <property type="match status" value="1"/>
</dbReference>
<dbReference type="PANTHER" id="PTHR43861">
    <property type="entry name" value="TRANS-ACONITATE 2-METHYLTRANSFERASE-RELATED"/>
    <property type="match status" value="1"/>
</dbReference>
<accession>T1C4N8</accession>
<keyword evidence="1" id="KW-0830">Ubiquinone</keyword>
<protein>
    <submittedName>
        <fullName evidence="1">3-demethylubiquinone-9 3-methyltransferase</fullName>
    </submittedName>
</protein>
<dbReference type="GO" id="GO:0008168">
    <property type="term" value="F:methyltransferase activity"/>
    <property type="evidence" value="ECO:0007669"/>
    <property type="project" value="UniProtKB-KW"/>
</dbReference>
<reference evidence="1" key="2">
    <citation type="journal article" date="2014" name="ISME J.">
        <title>Microbial stratification in low pH oxic and suboxic macroscopic growths along an acid mine drainage.</title>
        <authorList>
            <person name="Mendez-Garcia C."/>
            <person name="Mesa V."/>
            <person name="Sprenger R.R."/>
            <person name="Richter M."/>
            <person name="Diez M.S."/>
            <person name="Solano J."/>
            <person name="Bargiela R."/>
            <person name="Golyshina O.V."/>
            <person name="Manteca A."/>
            <person name="Ramos J.L."/>
            <person name="Gallego J.R."/>
            <person name="Llorente I."/>
            <person name="Martins Dos Santos V.A."/>
            <person name="Jensen O.N."/>
            <person name="Pelaez A.I."/>
            <person name="Sanchez J."/>
            <person name="Ferrer M."/>
        </authorList>
    </citation>
    <scope>NUCLEOTIDE SEQUENCE</scope>
</reference>
<comment type="caution">
    <text evidence="1">The sequence shown here is derived from an EMBL/GenBank/DDBJ whole genome shotgun (WGS) entry which is preliminary data.</text>
</comment>
<keyword evidence="1" id="KW-0808">Transferase</keyword>
<feature type="non-terminal residue" evidence="1">
    <location>
        <position position="1"/>
    </location>
</feature>
<feature type="non-terminal residue" evidence="1">
    <location>
        <position position="154"/>
    </location>
</feature>
<dbReference type="Gene3D" id="3.40.50.150">
    <property type="entry name" value="Vaccinia Virus protein VP39"/>
    <property type="match status" value="1"/>
</dbReference>
<dbReference type="Pfam" id="PF13489">
    <property type="entry name" value="Methyltransf_23"/>
    <property type="match status" value="1"/>
</dbReference>
<name>T1C4N8_9ZZZZ</name>
<proteinExistence type="predicted"/>
<reference evidence="1" key="1">
    <citation type="submission" date="2013-08" db="EMBL/GenBank/DDBJ databases">
        <authorList>
            <person name="Mendez C."/>
            <person name="Richter M."/>
            <person name="Ferrer M."/>
            <person name="Sanchez J."/>
        </authorList>
    </citation>
    <scope>NUCLEOTIDE SEQUENCE</scope>
</reference>
<sequence length="154" mass="16477">TWLPGPGGGVEGLDPLRRRNFETLLKRLGEIVPTRGLTLLDVGCSTGLFLETAARYGIDGVGIEPEPGQASIARLRGVKVRDGFFPDSLRRGETFDIVAFNDVFEHLSDPCQVLHACELILNPGGVLILNLPDSAGVLYSVASALARIGLENPL</sequence>
<dbReference type="GO" id="GO:0032259">
    <property type="term" value="P:methylation"/>
    <property type="evidence" value="ECO:0007669"/>
    <property type="project" value="UniProtKB-KW"/>
</dbReference>
<dbReference type="EMBL" id="AUZX01000669">
    <property type="protein sequence ID" value="EQD80446.1"/>
    <property type="molecule type" value="Genomic_DNA"/>
</dbReference>
<evidence type="ECO:0000313" key="1">
    <source>
        <dbReference type="EMBL" id="EQD80446.1"/>
    </source>
</evidence>
<dbReference type="CDD" id="cd02440">
    <property type="entry name" value="AdoMet_MTases"/>
    <property type="match status" value="1"/>
</dbReference>
<gene>
    <name evidence="1" type="ORF">B1A_00883</name>
</gene>
<organism evidence="1">
    <name type="scientific">mine drainage metagenome</name>
    <dbReference type="NCBI Taxonomy" id="410659"/>
    <lineage>
        <taxon>unclassified sequences</taxon>
        <taxon>metagenomes</taxon>
        <taxon>ecological metagenomes</taxon>
    </lineage>
</organism>
<dbReference type="InterPro" id="IPR029063">
    <property type="entry name" value="SAM-dependent_MTases_sf"/>
</dbReference>
<dbReference type="AlphaFoldDB" id="T1C4N8"/>
<keyword evidence="1" id="KW-0489">Methyltransferase</keyword>